<evidence type="ECO:0000256" key="6">
    <source>
        <dbReference type="ARBA" id="ARBA00049075"/>
    </source>
</evidence>
<dbReference type="GO" id="GO:0005634">
    <property type="term" value="C:nucleus"/>
    <property type="evidence" value="ECO:0007669"/>
    <property type="project" value="TreeGrafter"/>
</dbReference>
<comment type="catalytic activity">
    <reaction evidence="6">
        <text>a 5'-end (N(7)-methyl 5'-triphosphoguanosine)-ribonucleoside in snRNA + S-adenosyl-L-methionine = a 5'-end (N(2),N(7)-dimethyl 5'-triphosphoguanosine)-ribonucleoside in snRNA + S-adenosyl-L-homocysteine + H(+)</text>
        <dbReference type="Rhea" id="RHEA:78471"/>
        <dbReference type="Rhea" id="RHEA-COMP:19085"/>
        <dbReference type="Rhea" id="RHEA-COMP:19087"/>
        <dbReference type="ChEBI" id="CHEBI:15378"/>
        <dbReference type="ChEBI" id="CHEBI:57856"/>
        <dbReference type="ChEBI" id="CHEBI:59789"/>
        <dbReference type="ChEBI" id="CHEBI:156461"/>
        <dbReference type="ChEBI" id="CHEBI:172880"/>
    </reaction>
    <physiologicalReaction direction="left-to-right" evidence="6">
        <dbReference type="Rhea" id="RHEA:78472"/>
    </physiologicalReaction>
</comment>
<dbReference type="FunFam" id="3.40.50.150:FF:000270">
    <property type="entry name" value="RNA methylase family protein"/>
    <property type="match status" value="1"/>
</dbReference>
<comment type="catalytic activity">
    <reaction evidence="4">
        <text>a 5'-end (N(7)-methyl 5'-triphosphoguanosine)-ribonucleoside in snoRNA + S-adenosyl-L-methionine = a 5'-end (N(2),N(7)-dimethyl 5'-triphosphoguanosine)-ribonucleoside in snoRNA + S-adenosyl-L-homocysteine + H(+)</text>
        <dbReference type="Rhea" id="RHEA:78475"/>
        <dbReference type="Rhea" id="RHEA-COMP:19086"/>
        <dbReference type="Rhea" id="RHEA-COMP:19088"/>
        <dbReference type="ChEBI" id="CHEBI:15378"/>
        <dbReference type="ChEBI" id="CHEBI:57856"/>
        <dbReference type="ChEBI" id="CHEBI:59789"/>
        <dbReference type="ChEBI" id="CHEBI:156461"/>
        <dbReference type="ChEBI" id="CHEBI:172880"/>
    </reaction>
    <physiologicalReaction direction="left-to-right" evidence="4">
        <dbReference type="Rhea" id="RHEA:78476"/>
    </physiologicalReaction>
</comment>
<dbReference type="CDD" id="cd02440">
    <property type="entry name" value="AdoMet_MTases"/>
    <property type="match status" value="1"/>
</dbReference>
<evidence type="ECO:0000313" key="8">
    <source>
        <dbReference type="EMBL" id="KAF2001113.1"/>
    </source>
</evidence>
<dbReference type="AlphaFoldDB" id="A0A6A5WH22"/>
<dbReference type="Proteomes" id="UP000799779">
    <property type="component" value="Unassembled WGS sequence"/>
</dbReference>
<evidence type="ECO:0000256" key="5">
    <source>
        <dbReference type="ARBA" id="ARBA00048763"/>
    </source>
</evidence>
<comment type="catalytic activity">
    <reaction evidence="5">
        <text>a 5'-end (N(2),N(7)-dimethyl 5'-triphosphoguanosine)-ribonucleoside in snRNA + S-adenosyl-L-methionine = a 5'-end (N(2),N(2),N(7)-trimethyl 5'-triphosphoguanosine)-ribonucleoside in snRNA + S-adenosyl-L-homocysteine + H(+)</text>
        <dbReference type="Rhea" id="RHEA:78479"/>
        <dbReference type="Rhea" id="RHEA-COMP:19087"/>
        <dbReference type="Rhea" id="RHEA-COMP:19089"/>
        <dbReference type="ChEBI" id="CHEBI:15378"/>
        <dbReference type="ChEBI" id="CHEBI:57856"/>
        <dbReference type="ChEBI" id="CHEBI:59789"/>
        <dbReference type="ChEBI" id="CHEBI:167623"/>
        <dbReference type="ChEBI" id="CHEBI:172880"/>
    </reaction>
    <physiologicalReaction direction="left-to-right" evidence="5">
        <dbReference type="Rhea" id="RHEA:78480"/>
    </physiologicalReaction>
</comment>
<accession>A0A6A5WH22</accession>
<gene>
    <name evidence="8" type="ORF">P154DRAFT_490947</name>
</gene>
<sequence length="240" mass="27145">MADDAPEEEEIHQWDSPDQFPDNLKKYWFQRFQIWSLYDKGVWMTEDAWFGVTPEPIANKIATHISESMPKGTTTIIDAFSGVGGNAIAFARCGAFNEVFAIEKDPITMKCAKHNAKLYGVTNINFIVGDSLVEIKKRFLGRTNLIIFASPPWGGTEYGATDVFDLSLMEPYNLDKLYKTYSRVSKHLVLYLPRTSDLNQIAQYAPEGKKVEVAHYCIQGHSKALCAYFGDFDFGEDLVE</sequence>
<dbReference type="Pfam" id="PF09445">
    <property type="entry name" value="Methyltransf_15"/>
    <property type="match status" value="1"/>
</dbReference>
<comment type="catalytic activity">
    <reaction evidence="3">
        <text>a 5'-end (N(2),N(7)-dimethyl 5'-triphosphoguanosine)-ribonucleoside in snoRNA + S-adenosyl-L-methionine = a 5'-end (N(2),N(2),N(7)-trimethyl 5'-triphosphoguanosine)-ribonucleoside in snoRNA + S-adenosyl-L-homocysteine + H(+)</text>
        <dbReference type="Rhea" id="RHEA:78507"/>
        <dbReference type="Rhea" id="RHEA-COMP:19088"/>
        <dbReference type="Rhea" id="RHEA-COMP:19090"/>
        <dbReference type="ChEBI" id="CHEBI:15378"/>
        <dbReference type="ChEBI" id="CHEBI:57856"/>
        <dbReference type="ChEBI" id="CHEBI:59789"/>
        <dbReference type="ChEBI" id="CHEBI:167623"/>
        <dbReference type="ChEBI" id="CHEBI:172880"/>
    </reaction>
    <physiologicalReaction direction="left-to-right" evidence="3">
        <dbReference type="Rhea" id="RHEA:78508"/>
    </physiologicalReaction>
</comment>
<dbReference type="PANTHER" id="PTHR14741:SF32">
    <property type="entry name" value="TRIMETHYLGUANOSINE SYNTHASE"/>
    <property type="match status" value="1"/>
</dbReference>
<evidence type="ECO:0000256" key="2">
    <source>
        <dbReference type="ARBA" id="ARBA00025783"/>
    </source>
</evidence>
<dbReference type="SUPFAM" id="SSF53335">
    <property type="entry name" value="S-adenosyl-L-methionine-dependent methyltransferases"/>
    <property type="match status" value="1"/>
</dbReference>
<evidence type="ECO:0000256" key="1">
    <source>
        <dbReference type="ARBA" id="ARBA00018517"/>
    </source>
</evidence>
<protein>
    <recommendedName>
        <fullName evidence="1">Trimethylguanosine synthase</fullName>
    </recommendedName>
    <alternativeName>
        <fullName evidence="7">Cap-specific guanine-N(2) methyltransferase</fullName>
    </alternativeName>
</protein>
<evidence type="ECO:0000256" key="3">
    <source>
        <dbReference type="ARBA" id="ARBA00047418"/>
    </source>
</evidence>
<dbReference type="Gene3D" id="3.40.50.150">
    <property type="entry name" value="Vaccinia Virus protein VP39"/>
    <property type="match status" value="1"/>
</dbReference>
<evidence type="ECO:0000313" key="9">
    <source>
        <dbReference type="Proteomes" id="UP000799779"/>
    </source>
</evidence>
<dbReference type="PANTHER" id="PTHR14741">
    <property type="entry name" value="S-ADENOSYLMETHIONINE-DEPENDENT METHYLTRANSFERASE RELATED"/>
    <property type="match status" value="1"/>
</dbReference>
<name>A0A6A5WH22_9PLEO</name>
<dbReference type="OrthoDB" id="194443at2759"/>
<comment type="similarity">
    <text evidence="2">Belongs to the methyltransferase superfamily. Trimethylguanosine synthase family.</text>
</comment>
<reference evidence="8" key="1">
    <citation type="journal article" date="2020" name="Stud. Mycol.">
        <title>101 Dothideomycetes genomes: a test case for predicting lifestyles and emergence of pathogens.</title>
        <authorList>
            <person name="Haridas S."/>
            <person name="Albert R."/>
            <person name="Binder M."/>
            <person name="Bloem J."/>
            <person name="Labutti K."/>
            <person name="Salamov A."/>
            <person name="Andreopoulos B."/>
            <person name="Baker S."/>
            <person name="Barry K."/>
            <person name="Bills G."/>
            <person name="Bluhm B."/>
            <person name="Cannon C."/>
            <person name="Castanera R."/>
            <person name="Culley D."/>
            <person name="Daum C."/>
            <person name="Ezra D."/>
            <person name="Gonzalez J."/>
            <person name="Henrissat B."/>
            <person name="Kuo A."/>
            <person name="Liang C."/>
            <person name="Lipzen A."/>
            <person name="Lutzoni F."/>
            <person name="Magnuson J."/>
            <person name="Mondo S."/>
            <person name="Nolan M."/>
            <person name="Ohm R."/>
            <person name="Pangilinan J."/>
            <person name="Park H.-J."/>
            <person name="Ramirez L."/>
            <person name="Alfaro M."/>
            <person name="Sun H."/>
            <person name="Tritt A."/>
            <person name="Yoshinaga Y."/>
            <person name="Zwiers L.-H."/>
            <person name="Turgeon B."/>
            <person name="Goodwin S."/>
            <person name="Spatafora J."/>
            <person name="Crous P."/>
            <person name="Grigoriev I."/>
        </authorList>
    </citation>
    <scope>NUCLEOTIDE SEQUENCE</scope>
    <source>
        <strain evidence="8">CBS 123094</strain>
    </source>
</reference>
<proteinExistence type="inferred from homology"/>
<keyword evidence="9" id="KW-1185">Reference proteome</keyword>
<dbReference type="EMBL" id="ML977585">
    <property type="protein sequence ID" value="KAF2001113.1"/>
    <property type="molecule type" value="Genomic_DNA"/>
</dbReference>
<evidence type="ECO:0000256" key="7">
    <source>
        <dbReference type="ARBA" id="ARBA00049790"/>
    </source>
</evidence>
<dbReference type="InterPro" id="IPR019012">
    <property type="entry name" value="RNA_cap_Gua-N2-MeTrfase"/>
</dbReference>
<dbReference type="GO" id="GO:0071164">
    <property type="term" value="F:RNA cap trimethylguanosine synthase activity"/>
    <property type="evidence" value="ECO:0007669"/>
    <property type="project" value="TreeGrafter"/>
</dbReference>
<evidence type="ECO:0000256" key="4">
    <source>
        <dbReference type="ARBA" id="ARBA00048740"/>
    </source>
</evidence>
<organism evidence="8 9">
    <name type="scientific">Amniculicola lignicola CBS 123094</name>
    <dbReference type="NCBI Taxonomy" id="1392246"/>
    <lineage>
        <taxon>Eukaryota</taxon>
        <taxon>Fungi</taxon>
        <taxon>Dikarya</taxon>
        <taxon>Ascomycota</taxon>
        <taxon>Pezizomycotina</taxon>
        <taxon>Dothideomycetes</taxon>
        <taxon>Pleosporomycetidae</taxon>
        <taxon>Pleosporales</taxon>
        <taxon>Amniculicolaceae</taxon>
        <taxon>Amniculicola</taxon>
    </lineage>
</organism>
<dbReference type="InterPro" id="IPR029063">
    <property type="entry name" value="SAM-dependent_MTases_sf"/>
</dbReference>